<sequence>MNNDVQKEFQEVSKKVQAISWGRVWVWVISFVVVLGIGLTGLVSYASSYETRVLPGVSIGTVQVGGMDREELTTFFREMNNKLADAGIVLLFTHDDTTERVYIASSVVSEDAFFDLIRMDVDKEVSHLLSYQKEGNLLVRGWSALLVRVSKPHLELTTVTLDRARLEKVVSERLASFTNNAHDANIHITNIDPLTFTTVSSTVGVTFSYHDIIGRIVSAWNSFDAPEIEITRTVQPPIIVEDDILPLLDRLPKVFEAGDLDLTYTDEHTKKEYTWTITKKDIANWLEVQMHDGIGFGLNASSTKIFLQDTIASSINQDAREARFEIGQNGKVSEFQGSRPGIGIAIDDTYVAINDAVLQRTWHDGGMVSSLPIRVEQVEPAVKTSEVNDLGITEILGSGYSNFSGSPTNRIKNIRHAVVDKLNGLLIKPDEEFSLLNTLEPFTIEGGYLPELVIKGDEIKPEVAGGLCQVGTTMFRTVMNSGLSVVSRRNHSLVVSYYNDQRNGKPGTDATIYDPAPDFKFKNDTGHYILITTDMNTKTGDLTFTFWGTSDGREGYYTEPVVHRWIPTGPQQTIETTDLAPGVQNCQSAHPGAETSFTYVRILPSGEKKEEVFSSYYRPLPKICLVGVEKNIPLCEVLPDGTTSCPTDVTIGEGLPSENDTSTSSLPVGGQT</sequence>
<evidence type="ECO:0000256" key="1">
    <source>
        <dbReference type="SAM" id="MobiDB-lite"/>
    </source>
</evidence>
<evidence type="ECO:0000256" key="2">
    <source>
        <dbReference type="SAM" id="Phobius"/>
    </source>
</evidence>
<dbReference type="PANTHER" id="PTHR35788">
    <property type="entry name" value="EXPORTED PROTEIN-RELATED"/>
    <property type="match status" value="1"/>
</dbReference>
<dbReference type="Pfam" id="PF04294">
    <property type="entry name" value="VanW"/>
    <property type="match status" value="1"/>
</dbReference>
<evidence type="ECO:0000313" key="4">
    <source>
        <dbReference type="Proteomes" id="UP000231530"/>
    </source>
</evidence>
<dbReference type="InterPro" id="IPR007391">
    <property type="entry name" value="Vancomycin_resist_VanW"/>
</dbReference>
<dbReference type="AlphaFoldDB" id="A0A2H0TY57"/>
<keyword evidence="2" id="KW-0812">Transmembrane</keyword>
<protein>
    <recommendedName>
        <fullName evidence="5">Peptidoglycan binding domain-containing protein</fullName>
    </recommendedName>
</protein>
<dbReference type="InterPro" id="IPR052913">
    <property type="entry name" value="Glycopeptide_resist_protein"/>
</dbReference>
<proteinExistence type="predicted"/>
<feature type="transmembrane region" description="Helical" evidence="2">
    <location>
        <begin position="24"/>
        <end position="46"/>
    </location>
</feature>
<organism evidence="3 4">
    <name type="scientific">Candidatus Magasanikbacteria bacterium CG10_big_fil_rev_8_21_14_0_10_42_10</name>
    <dbReference type="NCBI Taxonomy" id="1974649"/>
    <lineage>
        <taxon>Bacteria</taxon>
        <taxon>Candidatus Magasanikiibacteriota</taxon>
    </lineage>
</organism>
<accession>A0A2H0TY57</accession>
<keyword evidence="2" id="KW-1133">Transmembrane helix</keyword>
<keyword evidence="2" id="KW-0472">Membrane</keyword>
<gene>
    <name evidence="3" type="ORF">COU32_02035</name>
</gene>
<reference evidence="4" key="1">
    <citation type="submission" date="2017-09" db="EMBL/GenBank/DDBJ databases">
        <title>Depth-based differentiation of microbial function through sediment-hosted aquifers and enrichment of novel symbionts in the deep terrestrial subsurface.</title>
        <authorList>
            <person name="Probst A.J."/>
            <person name="Ladd B."/>
            <person name="Jarett J.K."/>
            <person name="Geller-Mcgrath D.E."/>
            <person name="Sieber C.M.K."/>
            <person name="Emerson J.B."/>
            <person name="Anantharaman K."/>
            <person name="Thomas B.C."/>
            <person name="Malmstrom R."/>
            <person name="Stieglmeier M."/>
            <person name="Klingl A."/>
            <person name="Woyke T."/>
            <person name="Ryan C.M."/>
            <person name="Banfield J.F."/>
        </authorList>
    </citation>
    <scope>NUCLEOTIDE SEQUENCE [LARGE SCALE GENOMIC DNA]</scope>
</reference>
<dbReference type="PANTHER" id="PTHR35788:SF1">
    <property type="entry name" value="EXPORTED PROTEIN"/>
    <property type="match status" value="1"/>
</dbReference>
<evidence type="ECO:0000313" key="3">
    <source>
        <dbReference type="EMBL" id="PIR76446.1"/>
    </source>
</evidence>
<comment type="caution">
    <text evidence="3">The sequence shown here is derived from an EMBL/GenBank/DDBJ whole genome shotgun (WGS) entry which is preliminary data.</text>
</comment>
<feature type="region of interest" description="Disordered" evidence="1">
    <location>
        <begin position="649"/>
        <end position="672"/>
    </location>
</feature>
<name>A0A2H0TY57_9BACT</name>
<dbReference type="EMBL" id="PFBY01000025">
    <property type="protein sequence ID" value="PIR76446.1"/>
    <property type="molecule type" value="Genomic_DNA"/>
</dbReference>
<dbReference type="Proteomes" id="UP000231530">
    <property type="component" value="Unassembled WGS sequence"/>
</dbReference>
<evidence type="ECO:0008006" key="5">
    <source>
        <dbReference type="Google" id="ProtNLM"/>
    </source>
</evidence>